<feature type="compositionally biased region" description="Basic residues" evidence="1">
    <location>
        <begin position="219"/>
        <end position="249"/>
    </location>
</feature>
<dbReference type="AlphaFoldDB" id="A0A9W9YIZ4"/>
<gene>
    <name evidence="2" type="ORF">OS493_033151</name>
</gene>
<reference evidence="2" key="1">
    <citation type="submission" date="2023-01" db="EMBL/GenBank/DDBJ databases">
        <title>Genome assembly of the deep-sea coral Lophelia pertusa.</title>
        <authorList>
            <person name="Herrera S."/>
            <person name="Cordes E."/>
        </authorList>
    </citation>
    <scope>NUCLEOTIDE SEQUENCE</scope>
    <source>
        <strain evidence="2">USNM1676648</strain>
        <tissue evidence="2">Polyp</tissue>
    </source>
</reference>
<dbReference type="Proteomes" id="UP001163046">
    <property type="component" value="Unassembled WGS sequence"/>
</dbReference>
<feature type="region of interest" description="Disordered" evidence="1">
    <location>
        <begin position="219"/>
        <end position="256"/>
    </location>
</feature>
<sequence length="256" mass="29042">MLVLKINPCFCFGAALDVFKCSFVEYFCKARTCTTWFYKSLHQDPSADCGHRYEQMLRCLRVNFDHCKGQKPIFVSAFQLHTLRSIFKKKTFCSDANLVIPPRNDDLSDSSAYFQKAPLYGETLCQKFATNQSSDSSLSSEAAKAKKCVKDVLASECKLDAETVMEANNLTLSDHNPFCSNNRNSRATGLEVCHNFTMFTFSSTQPPSSIPVLAKTPALKHRRKDGRKRTCTCPCKRSRSRSRSRKRFPTRPVTRP</sequence>
<comment type="caution">
    <text evidence="2">The sequence shown here is derived from an EMBL/GenBank/DDBJ whole genome shotgun (WGS) entry which is preliminary data.</text>
</comment>
<evidence type="ECO:0000256" key="1">
    <source>
        <dbReference type="SAM" id="MobiDB-lite"/>
    </source>
</evidence>
<proteinExistence type="predicted"/>
<keyword evidence="3" id="KW-1185">Reference proteome</keyword>
<evidence type="ECO:0000313" key="2">
    <source>
        <dbReference type="EMBL" id="KAJ7352885.1"/>
    </source>
</evidence>
<evidence type="ECO:0000313" key="3">
    <source>
        <dbReference type="Proteomes" id="UP001163046"/>
    </source>
</evidence>
<protein>
    <submittedName>
        <fullName evidence="2">Uncharacterized protein</fullName>
    </submittedName>
</protein>
<organism evidence="2 3">
    <name type="scientific">Desmophyllum pertusum</name>
    <dbReference type="NCBI Taxonomy" id="174260"/>
    <lineage>
        <taxon>Eukaryota</taxon>
        <taxon>Metazoa</taxon>
        <taxon>Cnidaria</taxon>
        <taxon>Anthozoa</taxon>
        <taxon>Hexacorallia</taxon>
        <taxon>Scleractinia</taxon>
        <taxon>Caryophylliina</taxon>
        <taxon>Caryophylliidae</taxon>
        <taxon>Desmophyllum</taxon>
    </lineage>
</organism>
<dbReference type="EMBL" id="MU827344">
    <property type="protein sequence ID" value="KAJ7352885.1"/>
    <property type="molecule type" value="Genomic_DNA"/>
</dbReference>
<accession>A0A9W9YIZ4</accession>
<name>A0A9W9YIZ4_9CNID</name>